<name>A0A5D9D7B9_HALER</name>
<protein>
    <submittedName>
        <fullName evidence="5">TRAP transporter substrate-binding protein</fullName>
    </submittedName>
</protein>
<evidence type="ECO:0000313" key="5">
    <source>
        <dbReference type="EMBL" id="TZG38960.1"/>
    </source>
</evidence>
<evidence type="ECO:0000256" key="3">
    <source>
        <dbReference type="ARBA" id="ARBA00022729"/>
    </source>
</evidence>
<dbReference type="CDD" id="cd13603">
    <property type="entry name" value="PBP2_TRAP_Siap_TeaA_like"/>
    <property type="match status" value="1"/>
</dbReference>
<keyword evidence="2" id="KW-0813">Transport</keyword>
<dbReference type="Proteomes" id="UP000324260">
    <property type="component" value="Unassembled WGS sequence"/>
</dbReference>
<accession>A0A5D9D7B9</accession>
<comment type="similarity">
    <text evidence="1">Belongs to the bacterial solute-binding protein 7 family.</text>
</comment>
<gene>
    <name evidence="5" type="ORF">FZZ93_11735</name>
</gene>
<sequence length="331" mass="36901">MMKPRVLLPLAALAAAWVLSSATAMAEEVEIKLASWGPPSHFVAQARADWIEEVNEAAAGRVKIVEYPGGQLYDDKDMHNAVARGHVDIGVLLSPRVMGMVPLLQGVYLPFAFDSLEQVAEVYQGESLDIIEEAMAKRRMKLIYTSFVDGVQIYSTNKNVETLEDFENLRVLSTSPMATNIFSRLEASPDSSIPQTEQYMSLKLGVADASLNSFVNGYFQKMHEVAPYLTKIDLSFPTIMVAMNIDKWEALPEDVQEIMLSAGERMQARSLEEAIAWEEKFMAASAEEGATVSEFPDAEMARVREISSEVWQEWAEENGPEAQRLLELNLQ</sequence>
<dbReference type="AlphaFoldDB" id="A0A5D9D7B9"/>
<dbReference type="PANTHER" id="PTHR33376:SF7">
    <property type="entry name" value="C4-DICARBOXYLATE-BINDING PROTEIN DCTB"/>
    <property type="match status" value="1"/>
</dbReference>
<dbReference type="Pfam" id="PF03480">
    <property type="entry name" value="DctP"/>
    <property type="match status" value="1"/>
</dbReference>
<dbReference type="InterPro" id="IPR018389">
    <property type="entry name" value="DctP_fam"/>
</dbReference>
<keyword evidence="3 4" id="KW-0732">Signal</keyword>
<dbReference type="GO" id="GO:0055085">
    <property type="term" value="P:transmembrane transport"/>
    <property type="evidence" value="ECO:0007669"/>
    <property type="project" value="InterPro"/>
</dbReference>
<evidence type="ECO:0000256" key="1">
    <source>
        <dbReference type="ARBA" id="ARBA00009023"/>
    </source>
</evidence>
<reference evidence="5 6" key="1">
    <citation type="submission" date="2019-08" db="EMBL/GenBank/DDBJ databases">
        <title>Draft Genome Sequence of Halomonas eurihalina Isolated from Preserved Hide-surface.</title>
        <authorList>
            <person name="Hussain S.A."/>
            <person name="Xu A."/>
            <person name="Sarker M."/>
            <person name="Sommers C."/>
        </authorList>
    </citation>
    <scope>NUCLEOTIDE SEQUENCE [LARGE SCALE GENOMIC DNA]</scope>
    <source>
        <strain evidence="5 6">MS1</strain>
    </source>
</reference>
<feature type="chain" id="PRO_5023032977" evidence="4">
    <location>
        <begin position="27"/>
        <end position="331"/>
    </location>
</feature>
<evidence type="ECO:0000256" key="2">
    <source>
        <dbReference type="ARBA" id="ARBA00022448"/>
    </source>
</evidence>
<dbReference type="Gene3D" id="3.40.190.170">
    <property type="entry name" value="Bacterial extracellular solute-binding protein, family 7"/>
    <property type="match status" value="1"/>
</dbReference>
<dbReference type="OrthoDB" id="9771186at2"/>
<dbReference type="NCBIfam" id="NF037995">
    <property type="entry name" value="TRAP_S1"/>
    <property type="match status" value="1"/>
</dbReference>
<evidence type="ECO:0000256" key="4">
    <source>
        <dbReference type="SAM" id="SignalP"/>
    </source>
</evidence>
<comment type="caution">
    <text evidence="5">The sequence shown here is derived from an EMBL/GenBank/DDBJ whole genome shotgun (WGS) entry which is preliminary data.</text>
</comment>
<proteinExistence type="inferred from homology"/>
<dbReference type="PANTHER" id="PTHR33376">
    <property type="match status" value="1"/>
</dbReference>
<evidence type="ECO:0000313" key="6">
    <source>
        <dbReference type="Proteomes" id="UP000324260"/>
    </source>
</evidence>
<organism evidence="5 6">
    <name type="scientific">Halomonas eurihalina</name>
    <dbReference type="NCBI Taxonomy" id="42566"/>
    <lineage>
        <taxon>Bacteria</taxon>
        <taxon>Pseudomonadati</taxon>
        <taxon>Pseudomonadota</taxon>
        <taxon>Gammaproteobacteria</taxon>
        <taxon>Oceanospirillales</taxon>
        <taxon>Halomonadaceae</taxon>
        <taxon>Halomonas</taxon>
    </lineage>
</organism>
<feature type="signal peptide" evidence="4">
    <location>
        <begin position="1"/>
        <end position="26"/>
    </location>
</feature>
<dbReference type="InterPro" id="IPR038404">
    <property type="entry name" value="TRAP_DctP_sf"/>
</dbReference>
<keyword evidence="6" id="KW-1185">Reference proteome</keyword>
<dbReference type="EMBL" id="VTPU01000010">
    <property type="protein sequence ID" value="TZG38960.1"/>
    <property type="molecule type" value="Genomic_DNA"/>
</dbReference>